<dbReference type="AlphaFoldDB" id="A0A1P8LU39"/>
<proteinExistence type="predicted"/>
<feature type="compositionally biased region" description="Basic and acidic residues" evidence="1">
    <location>
        <begin position="67"/>
        <end position="79"/>
    </location>
</feature>
<gene>
    <name evidence="2" type="ORF">CHINAEXTREME_16715</name>
</gene>
<evidence type="ECO:0000313" key="3">
    <source>
        <dbReference type="Proteomes" id="UP000186547"/>
    </source>
</evidence>
<accession>A0A1P8LU39</accession>
<dbReference type="KEGG" id="hlc:CHINAEXTREME16715"/>
<evidence type="ECO:0000313" key="2">
    <source>
        <dbReference type="EMBL" id="APW99313.1"/>
    </source>
</evidence>
<sequence length="79" mass="8681">MVGHTPALALWNRETVVPSPVHTQRSDRSPDDGGNRALTKCPRLEVVSMNQHRRAGGTELRSHAVQRGRETAVDRGGNE</sequence>
<dbReference type="EMBL" id="CP019285">
    <property type="protein sequence ID" value="APW99313.1"/>
    <property type="molecule type" value="Genomic_DNA"/>
</dbReference>
<evidence type="ECO:0000256" key="1">
    <source>
        <dbReference type="SAM" id="MobiDB-lite"/>
    </source>
</evidence>
<protein>
    <submittedName>
        <fullName evidence="2">Uncharacterized protein</fullName>
    </submittedName>
</protein>
<name>A0A1P8LU39_NATLA</name>
<organism evidence="2 3">
    <name type="scientific">Natronobacterium lacisalsi AJ5</name>
    <dbReference type="NCBI Taxonomy" id="358396"/>
    <lineage>
        <taxon>Archaea</taxon>
        <taxon>Methanobacteriati</taxon>
        <taxon>Methanobacteriota</taxon>
        <taxon>Stenosarchaea group</taxon>
        <taxon>Halobacteria</taxon>
        <taxon>Halobacteriales</taxon>
        <taxon>Natrialbaceae</taxon>
        <taxon>Natronobacterium</taxon>
    </lineage>
</organism>
<dbReference type="Proteomes" id="UP000186547">
    <property type="component" value="Chromosome"/>
</dbReference>
<reference evidence="2 3" key="1">
    <citation type="journal article" date="2011" name="J. Bacteriol.">
        <title>Genome sequence of Halobiforma lacisalsi AJ5, an extremely halophilic archaeon which harbors a bop gene.</title>
        <authorList>
            <person name="Jiang X."/>
            <person name="Wang S."/>
            <person name="Cheng H."/>
            <person name="Huo Y."/>
            <person name="Zhang X."/>
            <person name="Zhu X."/>
            <person name="Han X."/>
            <person name="Ni P."/>
            <person name="Wu M."/>
        </authorList>
    </citation>
    <scope>NUCLEOTIDE SEQUENCE [LARGE SCALE GENOMIC DNA]</scope>
    <source>
        <strain evidence="2 3">AJ5</strain>
    </source>
</reference>
<feature type="region of interest" description="Disordered" evidence="1">
    <location>
        <begin position="1"/>
        <end position="79"/>
    </location>
</feature>
<feature type="compositionally biased region" description="Basic and acidic residues" evidence="1">
    <location>
        <begin position="24"/>
        <end position="34"/>
    </location>
</feature>